<dbReference type="RefSeq" id="WP_203347353.1">
    <property type="nucleotide sequence ID" value="NZ_CP069197.1"/>
</dbReference>
<dbReference type="EMBL" id="CP069197">
    <property type="protein sequence ID" value="QRG84630.1"/>
    <property type="molecule type" value="Genomic_DNA"/>
</dbReference>
<organism evidence="2 3">
    <name type="scientific">Vibrio diabolicus</name>
    <dbReference type="NCBI Taxonomy" id="50719"/>
    <lineage>
        <taxon>Bacteria</taxon>
        <taxon>Pseudomonadati</taxon>
        <taxon>Pseudomonadota</taxon>
        <taxon>Gammaproteobacteria</taxon>
        <taxon>Vibrionales</taxon>
        <taxon>Vibrionaceae</taxon>
        <taxon>Vibrio</taxon>
        <taxon>Vibrio diabolicus subgroup</taxon>
    </lineage>
</organism>
<dbReference type="AlphaFoldDB" id="A0AA92LXZ4"/>
<keyword evidence="1" id="KW-0472">Membrane</keyword>
<proteinExistence type="predicted"/>
<evidence type="ECO:0008006" key="4">
    <source>
        <dbReference type="Google" id="ProtNLM"/>
    </source>
</evidence>
<dbReference type="Pfam" id="PF10063">
    <property type="entry name" value="DUF2301"/>
    <property type="match status" value="1"/>
</dbReference>
<keyword evidence="1" id="KW-0812">Transmembrane</keyword>
<dbReference type="InterPro" id="IPR019275">
    <property type="entry name" value="DUF2301"/>
</dbReference>
<feature type="transmembrane region" description="Helical" evidence="1">
    <location>
        <begin position="99"/>
        <end position="119"/>
    </location>
</feature>
<dbReference type="Proteomes" id="UP000596337">
    <property type="component" value="Chromosome 2"/>
</dbReference>
<evidence type="ECO:0000313" key="2">
    <source>
        <dbReference type="EMBL" id="QRG84630.1"/>
    </source>
</evidence>
<reference evidence="2 3" key="1">
    <citation type="submission" date="2021-01" db="EMBL/GenBank/DDBJ databases">
        <title>Characterization of a novel blaVMB-2- harboring plasmid in Vibrio diabolicus.</title>
        <authorList>
            <person name="Liu M."/>
        </authorList>
    </citation>
    <scope>NUCLEOTIDE SEQUENCE [LARGE SCALE GENOMIC DNA]</scope>
    <source>
        <strain evidence="2 3">SLV18</strain>
    </source>
</reference>
<feature type="transmembrane region" description="Helical" evidence="1">
    <location>
        <begin position="53"/>
        <end position="72"/>
    </location>
</feature>
<protein>
    <recommendedName>
        <fullName evidence="4">Integral membrane protein</fullName>
    </recommendedName>
</protein>
<keyword evidence="1" id="KW-1133">Transmembrane helix</keyword>
<feature type="transmembrane region" description="Helical" evidence="1">
    <location>
        <begin position="131"/>
        <end position="164"/>
    </location>
</feature>
<evidence type="ECO:0000256" key="1">
    <source>
        <dbReference type="SAM" id="Phobius"/>
    </source>
</evidence>
<accession>A0AA92LXZ4</accession>
<sequence length="183" mass="20032">MANTEHKESLDFLDILSVCLYRLGISVFAFGLIAMTISGLHLIEGSAFYDRNVLLLIAIAGVLTAANIHVYSKTVRTVISWSTWVGLLFMVSDPDLSRAWLSLGFVFVTFSGVALKESFCFKVPGLKAVPVLLAIATFAFCFEILTVANIATGLSGLIMGFLSISKWRMPLHFDIGIKANYEV</sequence>
<feature type="transmembrane region" description="Helical" evidence="1">
    <location>
        <begin position="20"/>
        <end position="41"/>
    </location>
</feature>
<evidence type="ECO:0000313" key="3">
    <source>
        <dbReference type="Proteomes" id="UP000596337"/>
    </source>
</evidence>
<name>A0AA92LXZ4_9VIBR</name>
<gene>
    <name evidence="2" type="ORF">JOS67_20955</name>
</gene>